<name>A0A0D8BGX9_9ACTN</name>
<sequence>MPTFLSARLPGDPAEEQKICQLAGARHAPADWILRARIIMASWSGNHVPQIAAAVGCHPKTVRLWLHRFNTDGLDGLADQPIPGRPRRITETERSQIIELARTTPPGRPVRDGAGELSAADETGPPQWTLDTLTETARARGIQIQRSQVRRILLDEKVRWRHTRSWVESPDPEFAPKGRWSSASTPSRPRAPRSSAPTNSVR</sequence>
<feature type="region of interest" description="Disordered" evidence="1">
    <location>
        <begin position="164"/>
        <end position="202"/>
    </location>
</feature>
<keyword evidence="3" id="KW-1185">Reference proteome</keyword>
<gene>
    <name evidence="2" type="ORF">FF36_02263</name>
</gene>
<evidence type="ECO:0000313" key="3">
    <source>
        <dbReference type="Proteomes" id="UP000032545"/>
    </source>
</evidence>
<comment type="caution">
    <text evidence="2">The sequence shown here is derived from an EMBL/GenBank/DDBJ whole genome shotgun (WGS) entry which is preliminary data.</text>
</comment>
<accession>A0A0D8BGX9</accession>
<dbReference type="InterPro" id="IPR009057">
    <property type="entry name" value="Homeodomain-like_sf"/>
</dbReference>
<feature type="region of interest" description="Disordered" evidence="1">
    <location>
        <begin position="103"/>
        <end position="128"/>
    </location>
</feature>
<dbReference type="Proteomes" id="UP000032545">
    <property type="component" value="Unassembled WGS sequence"/>
</dbReference>
<reference evidence="3" key="1">
    <citation type="submission" date="2015-02" db="EMBL/GenBank/DDBJ databases">
        <title>Draft Genome of Frankia sp. CpI1-S.</title>
        <authorList>
            <person name="Oshone R.T."/>
            <person name="Ngom M."/>
            <person name="Ghodhbane-Gtari F."/>
            <person name="Gtari M."/>
            <person name="Morris K."/>
            <person name="Thomas K."/>
            <person name="Sen A."/>
            <person name="Tisa L.S."/>
        </authorList>
    </citation>
    <scope>NUCLEOTIDE SEQUENCE [LARGE SCALE GENOMIC DNA]</scope>
    <source>
        <strain evidence="3">CpI1-S</strain>
    </source>
</reference>
<evidence type="ECO:0000256" key="1">
    <source>
        <dbReference type="SAM" id="MobiDB-lite"/>
    </source>
</evidence>
<reference evidence="2 3" key="2">
    <citation type="journal article" date="2016" name="Genome Announc.">
        <title>Permanent Draft Genome Sequences for Two Variants of Frankia sp. Strain CpI1, the First Frankia Strain Isolated from Root Nodules of Comptonia peregrina.</title>
        <authorList>
            <person name="Oshone R."/>
            <person name="Hurst S.G.IV."/>
            <person name="Abebe-Akele F."/>
            <person name="Simpson S."/>
            <person name="Morris K."/>
            <person name="Thomas W.K."/>
            <person name="Tisa L.S."/>
        </authorList>
    </citation>
    <scope>NUCLEOTIDE SEQUENCE [LARGE SCALE GENOMIC DNA]</scope>
    <source>
        <strain evidence="3">CpI1-S</strain>
    </source>
</reference>
<dbReference type="EMBL" id="JYFN01000014">
    <property type="protein sequence ID" value="KJE23305.1"/>
    <property type="molecule type" value="Genomic_DNA"/>
</dbReference>
<proteinExistence type="predicted"/>
<dbReference type="SUPFAM" id="SSF46689">
    <property type="entry name" value="Homeodomain-like"/>
    <property type="match status" value="1"/>
</dbReference>
<dbReference type="RefSeq" id="WP_044884929.1">
    <property type="nucleotide sequence ID" value="NZ_JYFN01000014.1"/>
</dbReference>
<evidence type="ECO:0000313" key="2">
    <source>
        <dbReference type="EMBL" id="KJE23305.1"/>
    </source>
</evidence>
<dbReference type="Pfam" id="PF13565">
    <property type="entry name" value="HTH_32"/>
    <property type="match status" value="1"/>
</dbReference>
<protein>
    <submittedName>
        <fullName evidence="2">Transposase</fullName>
    </submittedName>
</protein>
<dbReference type="AlphaFoldDB" id="A0A0D8BGX9"/>
<dbReference type="PATRIC" id="fig|1502723.3.peg.1281"/>
<feature type="compositionally biased region" description="Low complexity" evidence="1">
    <location>
        <begin position="181"/>
        <end position="202"/>
    </location>
</feature>
<organism evidence="2 3">
    <name type="scientific">Frankia torreyi</name>
    <dbReference type="NCBI Taxonomy" id="1856"/>
    <lineage>
        <taxon>Bacteria</taxon>
        <taxon>Bacillati</taxon>
        <taxon>Actinomycetota</taxon>
        <taxon>Actinomycetes</taxon>
        <taxon>Frankiales</taxon>
        <taxon>Frankiaceae</taxon>
        <taxon>Frankia</taxon>
    </lineage>
</organism>
<dbReference type="OrthoDB" id="2375382at2"/>